<comment type="caution">
    <text evidence="2">The sequence shown here is derived from an EMBL/GenBank/DDBJ whole genome shotgun (WGS) entry which is preliminary data.</text>
</comment>
<proteinExistence type="predicted"/>
<gene>
    <name evidence="2" type="ORF">Tci_924744</name>
</gene>
<dbReference type="EMBL" id="BKCJ011786269">
    <property type="protein sequence ID" value="GFD52775.1"/>
    <property type="molecule type" value="Genomic_DNA"/>
</dbReference>
<dbReference type="AlphaFoldDB" id="A0A699WYY3"/>
<feature type="region of interest" description="Disordered" evidence="1">
    <location>
        <begin position="79"/>
        <end position="103"/>
    </location>
</feature>
<evidence type="ECO:0000256" key="1">
    <source>
        <dbReference type="SAM" id="MobiDB-lite"/>
    </source>
</evidence>
<organism evidence="2">
    <name type="scientific">Tanacetum cinerariifolium</name>
    <name type="common">Dalmatian daisy</name>
    <name type="synonym">Chrysanthemum cinerariifolium</name>
    <dbReference type="NCBI Taxonomy" id="118510"/>
    <lineage>
        <taxon>Eukaryota</taxon>
        <taxon>Viridiplantae</taxon>
        <taxon>Streptophyta</taxon>
        <taxon>Embryophyta</taxon>
        <taxon>Tracheophyta</taxon>
        <taxon>Spermatophyta</taxon>
        <taxon>Magnoliopsida</taxon>
        <taxon>eudicotyledons</taxon>
        <taxon>Gunneridae</taxon>
        <taxon>Pentapetalae</taxon>
        <taxon>asterids</taxon>
        <taxon>campanulids</taxon>
        <taxon>Asterales</taxon>
        <taxon>Asteraceae</taxon>
        <taxon>Asteroideae</taxon>
        <taxon>Anthemideae</taxon>
        <taxon>Anthemidinae</taxon>
        <taxon>Tanacetum</taxon>
    </lineage>
</organism>
<protein>
    <submittedName>
        <fullName evidence="2">Uncharacterized protein</fullName>
    </submittedName>
</protein>
<feature type="non-terminal residue" evidence="2">
    <location>
        <position position="103"/>
    </location>
</feature>
<reference evidence="2" key="1">
    <citation type="journal article" date="2019" name="Sci. Rep.">
        <title>Draft genome of Tanacetum cinerariifolium, the natural source of mosquito coil.</title>
        <authorList>
            <person name="Yamashiro T."/>
            <person name="Shiraishi A."/>
            <person name="Satake H."/>
            <person name="Nakayama K."/>
        </authorList>
    </citation>
    <scope>NUCLEOTIDE SEQUENCE</scope>
</reference>
<evidence type="ECO:0000313" key="2">
    <source>
        <dbReference type="EMBL" id="GFD52775.1"/>
    </source>
</evidence>
<accession>A0A699WYY3</accession>
<sequence length="103" mass="10789">FWLGPQPHGQARRAAAADLRPAVARHVWGAGAGDEAGPAGRIWRHGLHHWQVRHCHAAAAGQAYAGSVRHDGPVHLRGSQLNTAPLRPAPGAVPALYQGGNLA</sequence>
<name>A0A699WYY3_TANCI</name>
<feature type="non-terminal residue" evidence="2">
    <location>
        <position position="1"/>
    </location>
</feature>